<keyword evidence="2" id="KW-0812">Transmembrane</keyword>
<feature type="domain" description="J" evidence="3">
    <location>
        <begin position="52"/>
        <end position="116"/>
    </location>
</feature>
<dbReference type="Gene3D" id="1.10.287.110">
    <property type="entry name" value="DnaJ domain"/>
    <property type="match status" value="1"/>
</dbReference>
<evidence type="ECO:0000313" key="4">
    <source>
        <dbReference type="EMBL" id="VDH91205.1"/>
    </source>
</evidence>
<dbReference type="GO" id="GO:0051082">
    <property type="term" value="F:unfolded protein binding"/>
    <property type="evidence" value="ECO:0007669"/>
    <property type="project" value="TreeGrafter"/>
</dbReference>
<keyword evidence="2" id="KW-1133">Transmembrane helix</keyword>
<comment type="caution">
    <text evidence="4">The sequence shown here is derived from an EMBL/GenBank/DDBJ whole genome shotgun (WGS) entry which is preliminary data.</text>
</comment>
<protein>
    <recommendedName>
        <fullName evidence="3">J domain-containing protein</fullName>
    </recommendedName>
</protein>
<keyword evidence="5" id="KW-1185">Reference proteome</keyword>
<dbReference type="Proteomes" id="UP000596742">
    <property type="component" value="Unassembled WGS sequence"/>
</dbReference>
<evidence type="ECO:0000256" key="1">
    <source>
        <dbReference type="ARBA" id="ARBA00023186"/>
    </source>
</evidence>
<reference evidence="4" key="1">
    <citation type="submission" date="2018-11" db="EMBL/GenBank/DDBJ databases">
        <authorList>
            <person name="Alioto T."/>
            <person name="Alioto T."/>
        </authorList>
    </citation>
    <scope>NUCLEOTIDE SEQUENCE</scope>
</reference>
<dbReference type="PRINTS" id="PR00625">
    <property type="entry name" value="JDOMAIN"/>
</dbReference>
<evidence type="ECO:0000259" key="3">
    <source>
        <dbReference type="PROSITE" id="PS50076"/>
    </source>
</evidence>
<dbReference type="CDD" id="cd06257">
    <property type="entry name" value="DnaJ"/>
    <property type="match status" value="1"/>
</dbReference>
<dbReference type="GO" id="GO:0005737">
    <property type="term" value="C:cytoplasm"/>
    <property type="evidence" value="ECO:0007669"/>
    <property type="project" value="TreeGrafter"/>
</dbReference>
<name>A0A8B6BI81_MYTGA</name>
<dbReference type="InterPro" id="IPR036869">
    <property type="entry name" value="J_dom_sf"/>
</dbReference>
<keyword evidence="2" id="KW-0472">Membrane</keyword>
<dbReference type="PANTHER" id="PTHR43096:SF52">
    <property type="entry name" value="DNAJ HOMOLOG 1, MITOCHONDRIAL-RELATED"/>
    <property type="match status" value="1"/>
</dbReference>
<proteinExistence type="predicted"/>
<keyword evidence="1" id="KW-0143">Chaperone</keyword>
<gene>
    <name evidence="4" type="ORF">MGAL_10B078013</name>
</gene>
<evidence type="ECO:0000256" key="2">
    <source>
        <dbReference type="SAM" id="Phobius"/>
    </source>
</evidence>
<accession>A0A8B6BI81</accession>
<dbReference type="AlphaFoldDB" id="A0A8B6BI81"/>
<dbReference type="SMART" id="SM00271">
    <property type="entry name" value="DnaJ"/>
    <property type="match status" value="1"/>
</dbReference>
<dbReference type="EMBL" id="UYJE01000216">
    <property type="protein sequence ID" value="VDH91205.1"/>
    <property type="molecule type" value="Genomic_DNA"/>
</dbReference>
<dbReference type="InterPro" id="IPR001623">
    <property type="entry name" value="DnaJ_domain"/>
</dbReference>
<feature type="transmembrane region" description="Helical" evidence="2">
    <location>
        <begin position="173"/>
        <end position="190"/>
    </location>
</feature>
<dbReference type="SUPFAM" id="SSF46565">
    <property type="entry name" value="Chaperone J-domain"/>
    <property type="match status" value="1"/>
</dbReference>
<organism evidence="4 5">
    <name type="scientific">Mytilus galloprovincialis</name>
    <name type="common">Mediterranean mussel</name>
    <dbReference type="NCBI Taxonomy" id="29158"/>
    <lineage>
        <taxon>Eukaryota</taxon>
        <taxon>Metazoa</taxon>
        <taxon>Spiralia</taxon>
        <taxon>Lophotrochozoa</taxon>
        <taxon>Mollusca</taxon>
        <taxon>Bivalvia</taxon>
        <taxon>Autobranchia</taxon>
        <taxon>Pteriomorphia</taxon>
        <taxon>Mytilida</taxon>
        <taxon>Mytiloidea</taxon>
        <taxon>Mytilidae</taxon>
        <taxon>Mytilinae</taxon>
        <taxon>Mytilus</taxon>
    </lineage>
</organism>
<dbReference type="OrthoDB" id="376357at2759"/>
<sequence>MIISRVQNIRLFQRLACLTTSRVSPVYPRIYSGQVRTISGEVSQEQQISPTYYYDVLGVNPRANEKDINNAYYKLVKKYHPTVNPTADAITKFQEICRAYDVLSIADKRKVYDDYLGLKKFEADDPQEKHSPDLQDKVNSAEYRRKLLKGEEYEMYKEKMQEKQKERKSHRGMFHLTLIMLGSFVLFLWITPAARRKKAT</sequence>
<dbReference type="GO" id="GO:0042026">
    <property type="term" value="P:protein refolding"/>
    <property type="evidence" value="ECO:0007669"/>
    <property type="project" value="TreeGrafter"/>
</dbReference>
<dbReference type="PANTHER" id="PTHR43096">
    <property type="entry name" value="DNAJ HOMOLOG 1, MITOCHONDRIAL-RELATED"/>
    <property type="match status" value="1"/>
</dbReference>
<evidence type="ECO:0000313" key="5">
    <source>
        <dbReference type="Proteomes" id="UP000596742"/>
    </source>
</evidence>
<dbReference type="Pfam" id="PF00226">
    <property type="entry name" value="DnaJ"/>
    <property type="match status" value="1"/>
</dbReference>
<dbReference type="PROSITE" id="PS50076">
    <property type="entry name" value="DNAJ_2"/>
    <property type="match status" value="1"/>
</dbReference>